<reference evidence="6" key="1">
    <citation type="submission" date="2017-05" db="EMBL/GenBank/DDBJ databases">
        <authorList>
            <person name="Varghese N."/>
            <person name="Submissions S."/>
        </authorList>
    </citation>
    <scope>NUCLEOTIDE SEQUENCE</scope>
    <source>
        <strain evidence="6">Su22</strain>
    </source>
</reference>
<dbReference type="SFLD" id="SFLDG01067">
    <property type="entry name" value="SPASM/twitch_domain_containing"/>
    <property type="match status" value="1"/>
</dbReference>
<proteinExistence type="predicted"/>
<dbReference type="SMART" id="SM00729">
    <property type="entry name" value="Elp3"/>
    <property type="match status" value="1"/>
</dbReference>
<dbReference type="Pfam" id="PF04055">
    <property type="entry name" value="Radical_SAM"/>
    <property type="match status" value="1"/>
</dbReference>
<dbReference type="GO" id="GO:0051536">
    <property type="term" value="F:iron-sulfur cluster binding"/>
    <property type="evidence" value="ECO:0007669"/>
    <property type="project" value="UniProtKB-KW"/>
</dbReference>
<evidence type="ECO:0000256" key="1">
    <source>
        <dbReference type="ARBA" id="ARBA00022691"/>
    </source>
</evidence>
<keyword evidence="3" id="KW-0408">Iron</keyword>
<dbReference type="SUPFAM" id="SSF102114">
    <property type="entry name" value="Radical SAM enzymes"/>
    <property type="match status" value="1"/>
</dbReference>
<keyword evidence="1" id="KW-0949">S-adenosyl-L-methionine</keyword>
<evidence type="ECO:0000256" key="3">
    <source>
        <dbReference type="ARBA" id="ARBA00023004"/>
    </source>
</evidence>
<evidence type="ECO:0000256" key="4">
    <source>
        <dbReference type="ARBA" id="ARBA00023014"/>
    </source>
</evidence>
<dbReference type="CDD" id="cd01335">
    <property type="entry name" value="Radical_SAM"/>
    <property type="match status" value="1"/>
</dbReference>
<organism evidence="6 7">
    <name type="scientific">Anoxynatronum buryatiense</name>
    <dbReference type="NCBI Taxonomy" id="489973"/>
    <lineage>
        <taxon>Bacteria</taxon>
        <taxon>Bacillati</taxon>
        <taxon>Bacillota</taxon>
        <taxon>Clostridia</taxon>
        <taxon>Eubacteriales</taxon>
        <taxon>Clostridiaceae</taxon>
        <taxon>Anoxynatronum</taxon>
    </lineage>
</organism>
<feature type="domain" description="Radical SAM core" evidence="5">
    <location>
        <begin position="84"/>
        <end position="288"/>
    </location>
</feature>
<gene>
    <name evidence="6" type="ORF">SAMN06296020_10719</name>
</gene>
<dbReference type="PROSITE" id="PS51918">
    <property type="entry name" value="RADICAL_SAM"/>
    <property type="match status" value="1"/>
</dbReference>
<keyword evidence="4" id="KW-0411">Iron-sulfur</keyword>
<dbReference type="InterPro" id="IPR058240">
    <property type="entry name" value="rSAM_sf"/>
</dbReference>
<name>A0AA45WWH5_9CLOT</name>
<evidence type="ECO:0000259" key="5">
    <source>
        <dbReference type="PROSITE" id="PS51918"/>
    </source>
</evidence>
<sequence length="401" mass="44854">MNTIWRSEKNMLAAYRMPGGHCIYVQALQLNQLGQWLETGESNPLVQRLIDDFGLPENPSQEERLHYITLIEATRTVSPPQRSMTAPEVINLELTTRCPLRCPQCYCTLENGRDLNPETAEKALEEAAAMKVPNINLSGGETLAYPHLDRLLRKIRALGMISSIAISGWGFDRERLRQLKAAGVDDVYVSLNGSTEAVNRLSREGYHEAMNALRLLQEDGETKAYINWVAREDNIADFPDLVKLAEAHDMDGVVILETKPDATMSIQAPIKKESLLQLAAYLKECRRQKDSMPVLVEPCFSPLRAELGKSFFFNHNQGIHRGCGAGRNGAALDVDGNWTPCRHVMTPEPYPSLQAYWLHSPILKGLREHEENRDASCEACELKANCLPCRAAGHGYQCSLV</sequence>
<accession>A0AA45WWH5</accession>
<evidence type="ECO:0000313" key="6">
    <source>
        <dbReference type="EMBL" id="SMP57959.1"/>
    </source>
</evidence>
<dbReference type="PANTHER" id="PTHR11228:SF7">
    <property type="entry name" value="PQQA PEPTIDE CYCLASE"/>
    <property type="match status" value="1"/>
</dbReference>
<evidence type="ECO:0000313" key="7">
    <source>
        <dbReference type="Proteomes" id="UP001158066"/>
    </source>
</evidence>
<dbReference type="AlphaFoldDB" id="A0AA45WWH5"/>
<comment type="caution">
    <text evidence="6">The sequence shown here is derived from an EMBL/GenBank/DDBJ whole genome shotgun (WGS) entry which is preliminary data.</text>
</comment>
<keyword evidence="2" id="KW-0479">Metal-binding</keyword>
<dbReference type="EMBL" id="FXUF01000007">
    <property type="protein sequence ID" value="SMP57959.1"/>
    <property type="molecule type" value="Genomic_DNA"/>
</dbReference>
<evidence type="ECO:0000256" key="2">
    <source>
        <dbReference type="ARBA" id="ARBA00022723"/>
    </source>
</evidence>
<dbReference type="InterPro" id="IPR050377">
    <property type="entry name" value="Radical_SAM_PqqE_MftC-like"/>
</dbReference>
<dbReference type="InterPro" id="IPR013785">
    <property type="entry name" value="Aldolase_TIM"/>
</dbReference>
<dbReference type="Proteomes" id="UP001158066">
    <property type="component" value="Unassembled WGS sequence"/>
</dbReference>
<dbReference type="GO" id="GO:0003824">
    <property type="term" value="F:catalytic activity"/>
    <property type="evidence" value="ECO:0007669"/>
    <property type="project" value="InterPro"/>
</dbReference>
<dbReference type="RefSeq" id="WP_283409350.1">
    <property type="nucleotide sequence ID" value="NZ_FXUF01000007.1"/>
</dbReference>
<dbReference type="InterPro" id="IPR006638">
    <property type="entry name" value="Elp3/MiaA/NifB-like_rSAM"/>
</dbReference>
<dbReference type="Gene3D" id="3.20.20.70">
    <property type="entry name" value="Aldolase class I"/>
    <property type="match status" value="1"/>
</dbReference>
<keyword evidence="7" id="KW-1185">Reference proteome</keyword>
<dbReference type="GO" id="GO:0046872">
    <property type="term" value="F:metal ion binding"/>
    <property type="evidence" value="ECO:0007669"/>
    <property type="project" value="UniProtKB-KW"/>
</dbReference>
<dbReference type="SFLD" id="SFLDS00029">
    <property type="entry name" value="Radical_SAM"/>
    <property type="match status" value="1"/>
</dbReference>
<dbReference type="InterPro" id="IPR007197">
    <property type="entry name" value="rSAM"/>
</dbReference>
<protein>
    <submittedName>
        <fullName evidence="6">Pyrroloquinoline quinone biosynthesis protein E</fullName>
    </submittedName>
</protein>
<dbReference type="PANTHER" id="PTHR11228">
    <property type="entry name" value="RADICAL SAM DOMAIN PROTEIN"/>
    <property type="match status" value="1"/>
</dbReference>